<name>A0AAJ6QSG1_9ACAR</name>
<dbReference type="InterPro" id="IPR017782">
    <property type="entry name" value="Hydroxyacylglutathione_Hdrlase"/>
</dbReference>
<dbReference type="CTD" id="40299"/>
<evidence type="ECO:0000256" key="4">
    <source>
        <dbReference type="ARBA" id="ARBA00006759"/>
    </source>
</evidence>
<dbReference type="KEGG" id="goe:100907223"/>
<dbReference type="CDD" id="cd07723">
    <property type="entry name" value="hydroxyacylglutathione_hydrolase_MBL-fold"/>
    <property type="match status" value="1"/>
</dbReference>
<dbReference type="PANTHER" id="PTHR11935">
    <property type="entry name" value="BETA LACTAMASE DOMAIN"/>
    <property type="match status" value="1"/>
</dbReference>
<evidence type="ECO:0000256" key="3">
    <source>
        <dbReference type="ARBA" id="ARBA00004963"/>
    </source>
</evidence>
<keyword evidence="11" id="KW-1185">Reference proteome</keyword>
<dbReference type="Pfam" id="PF16123">
    <property type="entry name" value="HAGH_C"/>
    <property type="match status" value="1"/>
</dbReference>
<dbReference type="Pfam" id="PF00753">
    <property type="entry name" value="Lactamase_B"/>
    <property type="match status" value="1"/>
</dbReference>
<evidence type="ECO:0000256" key="1">
    <source>
        <dbReference type="ARBA" id="ARBA00001623"/>
    </source>
</evidence>
<comment type="cofactor">
    <cofactor evidence="2">
        <name>Zn(2+)</name>
        <dbReference type="ChEBI" id="CHEBI:29105"/>
    </cofactor>
</comment>
<dbReference type="FunFam" id="3.60.15.10:FF:000019">
    <property type="entry name" value="Hydroxyacylglutathione hydrolase, mitochondrial"/>
    <property type="match status" value="1"/>
</dbReference>
<dbReference type="GO" id="GO:0019243">
    <property type="term" value="P:methylglyoxal catabolic process to D-lactate via S-lactoyl-glutathione"/>
    <property type="evidence" value="ECO:0007669"/>
    <property type="project" value="InterPro"/>
</dbReference>
<comment type="similarity">
    <text evidence="4">Belongs to the metallo-beta-lactamase superfamily. Glyoxalase II family.</text>
</comment>
<evidence type="ECO:0000256" key="8">
    <source>
        <dbReference type="ARBA" id="ARBA00022833"/>
    </source>
</evidence>
<dbReference type="NCBIfam" id="TIGR03413">
    <property type="entry name" value="GSH_gloB"/>
    <property type="match status" value="1"/>
</dbReference>
<evidence type="ECO:0000259" key="10">
    <source>
        <dbReference type="SMART" id="SM00849"/>
    </source>
</evidence>
<proteinExistence type="inferred from homology"/>
<dbReference type="PANTHER" id="PTHR11935:SF94">
    <property type="entry name" value="TENZING NORGAY, ISOFORM C"/>
    <property type="match status" value="1"/>
</dbReference>
<keyword evidence="7 12" id="KW-0378">Hydrolase</keyword>
<evidence type="ECO:0000313" key="11">
    <source>
        <dbReference type="Proteomes" id="UP000694867"/>
    </source>
</evidence>
<evidence type="ECO:0000256" key="2">
    <source>
        <dbReference type="ARBA" id="ARBA00001947"/>
    </source>
</evidence>
<comment type="pathway">
    <text evidence="3">Secondary metabolite metabolism; methylglyoxal degradation; (R)-lactate from methylglyoxal: step 2/2.</text>
</comment>
<evidence type="ECO:0000256" key="6">
    <source>
        <dbReference type="ARBA" id="ARBA00022723"/>
    </source>
</evidence>
<sequence>MFSRTAGKLQPSRIFRCLITKSTLGIPPARTMADVTIIGALDDNYMYLITCPETKEAAIVDPVNPEKVLETVEKQGVNLTTVLTTHHHWDHAGGNEKLLHLKPGLKVYGGDHRIKQLTDLVNRDEVEIKIGALTASTRFTPCHTTGHVCFYIPGKEDKPPVVFTGDTLFLAGCGKFFEGTAAHMQEAMDKLGQLPDDTLVYCGHEYTVNNLKFAQQVESDNQNTQRKLEWAIARRSAHQPTIPSTIAEEKTYNPFMRTRIPAVQKHASQTDAVSTMDSLRCEKDNFRTS</sequence>
<dbReference type="GeneID" id="100907223"/>
<gene>
    <name evidence="12" type="primary">LOC100907223</name>
</gene>
<dbReference type="HAMAP" id="MF_01374">
    <property type="entry name" value="Glyoxalase_2"/>
    <property type="match status" value="1"/>
</dbReference>
<dbReference type="Proteomes" id="UP000694867">
    <property type="component" value="Unplaced"/>
</dbReference>
<dbReference type="InterPro" id="IPR001279">
    <property type="entry name" value="Metallo-B-lactamas"/>
</dbReference>
<comment type="catalytic activity">
    <reaction evidence="1">
        <text>an S-(2-hydroxyacyl)glutathione + H2O = a 2-hydroxy carboxylate + glutathione + H(+)</text>
        <dbReference type="Rhea" id="RHEA:21864"/>
        <dbReference type="ChEBI" id="CHEBI:15377"/>
        <dbReference type="ChEBI" id="CHEBI:15378"/>
        <dbReference type="ChEBI" id="CHEBI:57925"/>
        <dbReference type="ChEBI" id="CHEBI:58896"/>
        <dbReference type="ChEBI" id="CHEBI:71261"/>
        <dbReference type="EC" id="3.1.2.6"/>
    </reaction>
</comment>
<dbReference type="GO" id="GO:0031123">
    <property type="term" value="P:RNA 3'-end processing"/>
    <property type="evidence" value="ECO:0007669"/>
    <property type="project" value="UniProtKB-ARBA"/>
</dbReference>
<dbReference type="InterPro" id="IPR032282">
    <property type="entry name" value="HAGH_C"/>
</dbReference>
<dbReference type="GO" id="GO:0004416">
    <property type="term" value="F:hydroxyacylglutathione hydrolase activity"/>
    <property type="evidence" value="ECO:0007669"/>
    <property type="project" value="UniProtKB-EC"/>
</dbReference>
<reference evidence="12" key="1">
    <citation type="submission" date="2025-08" db="UniProtKB">
        <authorList>
            <consortium name="RefSeq"/>
        </authorList>
    </citation>
    <scope>IDENTIFICATION</scope>
</reference>
<keyword evidence="6" id="KW-0479">Metal-binding</keyword>
<accession>A0AAJ6QSG1</accession>
<dbReference type="PIRSF" id="PIRSF005457">
    <property type="entry name" value="Glx"/>
    <property type="match status" value="1"/>
</dbReference>
<dbReference type="SUPFAM" id="SSF56281">
    <property type="entry name" value="Metallo-hydrolase/oxidoreductase"/>
    <property type="match status" value="1"/>
</dbReference>
<keyword evidence="8" id="KW-0862">Zinc</keyword>
<feature type="domain" description="Metallo-beta-lactamase" evidence="10">
    <location>
        <begin position="43"/>
        <end position="204"/>
    </location>
</feature>
<dbReference type="RefSeq" id="XP_003742337.1">
    <property type="nucleotide sequence ID" value="XM_003742289.1"/>
</dbReference>
<dbReference type="AlphaFoldDB" id="A0AAJ6QSG1"/>
<dbReference type="GO" id="GO:0046872">
    <property type="term" value="F:metal ion binding"/>
    <property type="evidence" value="ECO:0007669"/>
    <property type="project" value="UniProtKB-KW"/>
</dbReference>
<dbReference type="Gene3D" id="3.60.15.10">
    <property type="entry name" value="Ribonuclease Z/Hydroxyacylglutathione hydrolase-like"/>
    <property type="match status" value="1"/>
</dbReference>
<dbReference type="InterPro" id="IPR036866">
    <property type="entry name" value="RibonucZ/Hydroxyglut_hydro"/>
</dbReference>
<organism evidence="11 12">
    <name type="scientific">Galendromus occidentalis</name>
    <name type="common">western predatory mite</name>
    <dbReference type="NCBI Taxonomy" id="34638"/>
    <lineage>
        <taxon>Eukaryota</taxon>
        <taxon>Metazoa</taxon>
        <taxon>Ecdysozoa</taxon>
        <taxon>Arthropoda</taxon>
        <taxon>Chelicerata</taxon>
        <taxon>Arachnida</taxon>
        <taxon>Acari</taxon>
        <taxon>Parasitiformes</taxon>
        <taxon>Mesostigmata</taxon>
        <taxon>Gamasina</taxon>
        <taxon>Phytoseioidea</taxon>
        <taxon>Phytoseiidae</taxon>
        <taxon>Typhlodrominae</taxon>
        <taxon>Galendromus</taxon>
    </lineage>
</organism>
<evidence type="ECO:0000313" key="12">
    <source>
        <dbReference type="RefSeq" id="XP_003742337.1"/>
    </source>
</evidence>
<evidence type="ECO:0000256" key="5">
    <source>
        <dbReference type="ARBA" id="ARBA00011917"/>
    </source>
</evidence>
<dbReference type="EC" id="3.1.2.6" evidence="5"/>
<dbReference type="InterPro" id="IPR035680">
    <property type="entry name" value="Clx_II_MBL"/>
</dbReference>
<evidence type="ECO:0000256" key="7">
    <source>
        <dbReference type="ARBA" id="ARBA00022801"/>
    </source>
</evidence>
<dbReference type="SMART" id="SM00849">
    <property type="entry name" value="Lactamase_B"/>
    <property type="match status" value="1"/>
</dbReference>
<evidence type="ECO:0000256" key="9">
    <source>
        <dbReference type="ARBA" id="ARBA00031044"/>
    </source>
</evidence>
<protein>
    <recommendedName>
        <fullName evidence="5">hydroxyacylglutathione hydrolase</fullName>
        <ecNumber evidence="5">3.1.2.6</ecNumber>
    </recommendedName>
    <alternativeName>
        <fullName evidence="9">Glyoxalase II</fullName>
    </alternativeName>
</protein>